<accession>A0ABW1S7L1</accession>
<comment type="subunit">
    <text evidence="4 5">Homodimer.</text>
</comment>
<reference evidence="8" key="1">
    <citation type="journal article" date="2019" name="Int. J. Syst. Evol. Microbiol.">
        <title>The Global Catalogue of Microorganisms (GCM) 10K type strain sequencing project: providing services to taxonomists for standard genome sequencing and annotation.</title>
        <authorList>
            <consortium name="The Broad Institute Genomics Platform"/>
            <consortium name="The Broad Institute Genome Sequencing Center for Infectious Disease"/>
            <person name="Wu L."/>
            <person name="Ma J."/>
        </authorList>
    </citation>
    <scope>NUCLEOTIDE SEQUENCE [LARGE SCALE GENOMIC DNA]</scope>
    <source>
        <strain evidence="8">CGMCC-1.15741</strain>
    </source>
</reference>
<feature type="binding site" evidence="4">
    <location>
        <begin position="267"/>
        <end position="268"/>
    </location>
    <ligand>
        <name>ATP</name>
        <dbReference type="ChEBI" id="CHEBI:30616"/>
    </ligand>
</feature>
<feature type="binding site" evidence="4">
    <location>
        <position position="147"/>
    </location>
    <ligand>
        <name>ATP</name>
        <dbReference type="ChEBI" id="CHEBI:30616"/>
    </ligand>
</feature>
<gene>
    <name evidence="4 5" type="primary">purK</name>
    <name evidence="7" type="ORF">ACFQDM_06155</name>
</gene>
<comment type="similarity">
    <text evidence="4 5">Belongs to the PurK/PurT family.</text>
</comment>
<dbReference type="RefSeq" id="WP_377376861.1">
    <property type="nucleotide sequence ID" value="NZ_JBHSSW010000005.1"/>
</dbReference>
<dbReference type="Proteomes" id="UP001596303">
    <property type="component" value="Unassembled WGS sequence"/>
</dbReference>
<keyword evidence="1 4" id="KW-0547">Nucleotide-binding</keyword>
<comment type="catalytic activity">
    <reaction evidence="4 5">
        <text>5-amino-1-(5-phospho-beta-D-ribosyl)imidazole + hydrogencarbonate + ATP = 5-carboxyamino-1-(5-phospho-D-ribosyl)imidazole + ADP + phosphate + 2 H(+)</text>
        <dbReference type="Rhea" id="RHEA:19317"/>
        <dbReference type="ChEBI" id="CHEBI:15378"/>
        <dbReference type="ChEBI" id="CHEBI:17544"/>
        <dbReference type="ChEBI" id="CHEBI:30616"/>
        <dbReference type="ChEBI" id="CHEBI:43474"/>
        <dbReference type="ChEBI" id="CHEBI:58730"/>
        <dbReference type="ChEBI" id="CHEBI:137981"/>
        <dbReference type="ChEBI" id="CHEBI:456216"/>
        <dbReference type="EC" id="6.3.4.18"/>
    </reaction>
</comment>
<keyword evidence="2 4" id="KW-0658">Purine biosynthesis</keyword>
<dbReference type="NCBIfam" id="NF004676">
    <property type="entry name" value="PRK06019.1-2"/>
    <property type="match status" value="1"/>
</dbReference>
<evidence type="ECO:0000256" key="5">
    <source>
        <dbReference type="RuleBase" id="RU361200"/>
    </source>
</evidence>
<dbReference type="NCBIfam" id="NF004679">
    <property type="entry name" value="PRK06019.1-5"/>
    <property type="match status" value="1"/>
</dbReference>
<evidence type="ECO:0000259" key="6">
    <source>
        <dbReference type="PROSITE" id="PS50975"/>
    </source>
</evidence>
<dbReference type="InterPro" id="IPR054350">
    <property type="entry name" value="PurT/PurK_preATP-grasp"/>
</dbReference>
<feature type="domain" description="ATP-grasp" evidence="6">
    <location>
        <begin position="111"/>
        <end position="297"/>
    </location>
</feature>
<evidence type="ECO:0000256" key="4">
    <source>
        <dbReference type="HAMAP-Rule" id="MF_01928"/>
    </source>
</evidence>
<dbReference type="Pfam" id="PF17769">
    <property type="entry name" value="PurK_C"/>
    <property type="match status" value="1"/>
</dbReference>
<dbReference type="PANTHER" id="PTHR11609">
    <property type="entry name" value="PURINE BIOSYNTHESIS PROTEIN 6/7, PUR6/7"/>
    <property type="match status" value="1"/>
</dbReference>
<comment type="function">
    <text evidence="4">Catalyzes the ATP-dependent conversion of 5-aminoimidazole ribonucleotide (AIR) and HCO(3)(-) to N5-carboxyaminoimidazole ribonucleotide (N5-CAIR).</text>
</comment>
<comment type="pathway">
    <text evidence="4 5">Purine metabolism; IMP biosynthesis via de novo pathway; 5-amino-1-(5-phospho-D-ribosyl)imidazole-4-carboxylate from 5-amino-1-(5-phospho-D-ribosyl)imidazole (N5-CAIR route): step 1/2.</text>
</comment>
<dbReference type="Gene3D" id="3.30.470.20">
    <property type="entry name" value="ATP-grasp fold, B domain"/>
    <property type="match status" value="1"/>
</dbReference>
<dbReference type="SUPFAM" id="SSF51246">
    <property type="entry name" value="Rudiment single hybrid motif"/>
    <property type="match status" value="1"/>
</dbReference>
<dbReference type="InterPro" id="IPR040686">
    <property type="entry name" value="PurK_C"/>
</dbReference>
<comment type="caution">
    <text evidence="7">The sequence shown here is derived from an EMBL/GenBank/DDBJ whole genome shotgun (WGS) entry which is preliminary data.</text>
</comment>
<keyword evidence="3 4" id="KW-0067">ATP-binding</keyword>
<feature type="binding site" evidence="4">
    <location>
        <begin position="182"/>
        <end position="185"/>
    </location>
    <ligand>
        <name>ATP</name>
        <dbReference type="ChEBI" id="CHEBI:30616"/>
    </ligand>
</feature>
<feature type="binding site" evidence="4">
    <location>
        <position position="107"/>
    </location>
    <ligand>
        <name>ATP</name>
        <dbReference type="ChEBI" id="CHEBI:30616"/>
    </ligand>
</feature>
<dbReference type="InterPro" id="IPR005875">
    <property type="entry name" value="PurK"/>
</dbReference>
<dbReference type="SUPFAM" id="SSF56059">
    <property type="entry name" value="Glutathione synthetase ATP-binding domain-like"/>
    <property type="match status" value="1"/>
</dbReference>
<evidence type="ECO:0000313" key="8">
    <source>
        <dbReference type="Proteomes" id="UP001596303"/>
    </source>
</evidence>
<dbReference type="GO" id="GO:0034028">
    <property type="term" value="F:5-(carboxyamino)imidazole ribonucleotide synthase activity"/>
    <property type="evidence" value="ECO:0007669"/>
    <property type="project" value="UniProtKB-EC"/>
</dbReference>
<feature type="binding site" evidence="4">
    <location>
        <position position="190"/>
    </location>
    <ligand>
        <name>ATP</name>
        <dbReference type="ChEBI" id="CHEBI:30616"/>
    </ligand>
</feature>
<dbReference type="Pfam" id="PF22660">
    <property type="entry name" value="RS_preATP-grasp-like"/>
    <property type="match status" value="1"/>
</dbReference>
<dbReference type="Pfam" id="PF02222">
    <property type="entry name" value="ATP-grasp"/>
    <property type="match status" value="1"/>
</dbReference>
<evidence type="ECO:0000256" key="2">
    <source>
        <dbReference type="ARBA" id="ARBA00022755"/>
    </source>
</evidence>
<dbReference type="PROSITE" id="PS50975">
    <property type="entry name" value="ATP_GRASP"/>
    <property type="match status" value="1"/>
</dbReference>
<sequence>MRPLPIGSRIGILGDGQLGRMLGCSAAMLGFDVVVMGPNEDSPAGRIAAHNICAEYTDKDALAELSVRCDVITLEFENVPVPAVQMLTDMDAKVHPGKKSLEVCQDRHLEKQFSQGCGVETARYWLIDSADTLNAALDELDGRGILKTRRDGYDGHGQVRLSTGDDAGAAYEKIGEAPAILETMIPFAGEMSVVLARSTTGEIVAFDPAENHHKNGILHRSIVPARFPADVQRRAVEAASRLIEALGHIGVLAVEFFVLEDGGLLLNEMAPRVHNSGHWTPEACLTGQFEQHIRAIAGWPLGPVTRLMDVEMTNLLGDDIDGHFGLRGPGAMTTLYGKRDARPGRKMGHVVKRLNP</sequence>
<feature type="binding site" evidence="4">
    <location>
        <position position="213"/>
    </location>
    <ligand>
        <name>ATP</name>
        <dbReference type="ChEBI" id="CHEBI:30616"/>
    </ligand>
</feature>
<dbReference type="InterPro" id="IPR013815">
    <property type="entry name" value="ATP_grasp_subdomain_1"/>
</dbReference>
<evidence type="ECO:0000313" key="7">
    <source>
        <dbReference type="EMBL" id="MFC6197652.1"/>
    </source>
</evidence>
<dbReference type="HAMAP" id="MF_01928">
    <property type="entry name" value="PurK"/>
    <property type="match status" value="1"/>
</dbReference>
<dbReference type="PANTHER" id="PTHR11609:SF5">
    <property type="entry name" value="PHOSPHORIBOSYLAMINOIMIDAZOLE CARBOXYLASE"/>
    <property type="match status" value="1"/>
</dbReference>
<name>A0ABW1S7L1_9PROT</name>
<dbReference type="SUPFAM" id="SSF52440">
    <property type="entry name" value="PreATP-grasp domain"/>
    <property type="match status" value="1"/>
</dbReference>
<evidence type="ECO:0000256" key="1">
    <source>
        <dbReference type="ARBA" id="ARBA00022741"/>
    </source>
</evidence>
<dbReference type="InterPro" id="IPR003135">
    <property type="entry name" value="ATP-grasp_carboxylate-amine"/>
</dbReference>
<dbReference type="Gene3D" id="3.40.50.20">
    <property type="match status" value="1"/>
</dbReference>
<dbReference type="EMBL" id="JBHSSW010000005">
    <property type="protein sequence ID" value="MFC6197652.1"/>
    <property type="molecule type" value="Genomic_DNA"/>
</dbReference>
<dbReference type="Gene3D" id="3.30.1490.20">
    <property type="entry name" value="ATP-grasp fold, A domain"/>
    <property type="match status" value="1"/>
</dbReference>
<evidence type="ECO:0000256" key="3">
    <source>
        <dbReference type="ARBA" id="ARBA00022840"/>
    </source>
</evidence>
<keyword evidence="8" id="KW-1185">Reference proteome</keyword>
<dbReference type="NCBIfam" id="TIGR01161">
    <property type="entry name" value="purK"/>
    <property type="match status" value="1"/>
</dbReference>
<proteinExistence type="inferred from homology"/>
<dbReference type="InterPro" id="IPR011054">
    <property type="entry name" value="Rudment_hybrid_motif"/>
</dbReference>
<keyword evidence="4 5" id="KW-0436">Ligase</keyword>
<comment type="function">
    <text evidence="5">Catalyzes the ATP-dependent conversion of 5-aminoimidazole ribonucleotide (AIR) and HCO(3)- to N5-carboxyaminoimidazole ribonucleotide (N5-CAIR).</text>
</comment>
<protein>
    <recommendedName>
        <fullName evidence="4 5">N5-carboxyaminoimidazole ribonucleotide synthase</fullName>
        <shortName evidence="4 5">N5-CAIR synthase</shortName>
        <ecNumber evidence="4 5">6.3.4.18</ecNumber>
    </recommendedName>
    <alternativeName>
        <fullName evidence="4 5">5-(carboxyamino)imidazole ribonucleotide synthetase</fullName>
    </alternativeName>
</protein>
<dbReference type="InterPro" id="IPR016185">
    <property type="entry name" value="PreATP-grasp_dom_sf"/>
</dbReference>
<feature type="binding site" evidence="4">
    <location>
        <begin position="152"/>
        <end position="158"/>
    </location>
    <ligand>
        <name>ATP</name>
        <dbReference type="ChEBI" id="CHEBI:30616"/>
    </ligand>
</feature>
<dbReference type="EC" id="6.3.4.18" evidence="4 5"/>
<dbReference type="InterPro" id="IPR011761">
    <property type="entry name" value="ATP-grasp"/>
</dbReference>
<organism evidence="7 8">
    <name type="scientific">Ponticaulis profundi</name>
    <dbReference type="NCBI Taxonomy" id="2665222"/>
    <lineage>
        <taxon>Bacteria</taxon>
        <taxon>Pseudomonadati</taxon>
        <taxon>Pseudomonadota</taxon>
        <taxon>Alphaproteobacteria</taxon>
        <taxon>Hyphomonadales</taxon>
        <taxon>Hyphomonadaceae</taxon>
        <taxon>Ponticaulis</taxon>
    </lineage>
</organism>